<keyword evidence="6 10" id="KW-1133">Transmembrane helix</keyword>
<dbReference type="PANTHER" id="PTHR30266:SF2">
    <property type="entry name" value="LARGE-CONDUCTANCE MECHANOSENSITIVE CHANNEL"/>
    <property type="match status" value="1"/>
</dbReference>
<dbReference type="PROSITE" id="PS01327">
    <property type="entry name" value="MSCL"/>
    <property type="match status" value="1"/>
</dbReference>
<dbReference type="SUPFAM" id="SSF81330">
    <property type="entry name" value="Gated mechanosensitive channel"/>
    <property type="match status" value="1"/>
</dbReference>
<evidence type="ECO:0000256" key="4">
    <source>
        <dbReference type="ARBA" id="ARBA00022475"/>
    </source>
</evidence>
<evidence type="ECO:0000313" key="12">
    <source>
        <dbReference type="Proteomes" id="UP000257323"/>
    </source>
</evidence>
<name>A0A3E2BLP6_9BACT</name>
<organism evidence="11 12">
    <name type="scientific">Candidatus Saccharicenans subterraneus</name>
    <dbReference type="NCBI Taxonomy" id="2508984"/>
    <lineage>
        <taxon>Bacteria</taxon>
        <taxon>Candidatus Aminicenantota</taxon>
        <taxon>Candidatus Aminicenantia</taxon>
        <taxon>Candidatus Aminicenantales</taxon>
        <taxon>Candidatus Saccharicenantaceae</taxon>
        <taxon>Candidatus Saccharicenans</taxon>
    </lineage>
</organism>
<evidence type="ECO:0000256" key="8">
    <source>
        <dbReference type="ARBA" id="ARBA00023136"/>
    </source>
</evidence>
<dbReference type="NCBIfam" id="TIGR00220">
    <property type="entry name" value="mscL"/>
    <property type="match status" value="1"/>
</dbReference>
<dbReference type="Pfam" id="PF01741">
    <property type="entry name" value="MscL"/>
    <property type="match status" value="1"/>
</dbReference>
<evidence type="ECO:0000256" key="9">
    <source>
        <dbReference type="ARBA" id="ARBA00023303"/>
    </source>
</evidence>
<reference evidence="11 12" key="1">
    <citation type="submission" date="2018-08" db="EMBL/GenBank/DDBJ databases">
        <title>Genome analysis of the thermophilic bacterium of the candidate phylum Aminicenantes from deep subsurface aquifer revealed its physiology and ecological role.</title>
        <authorList>
            <person name="Kadnikov V.V."/>
            <person name="Mardanov A.V."/>
            <person name="Beletsky A.V."/>
            <person name="Karnachuk O.V."/>
            <person name="Ravin N.V."/>
        </authorList>
    </citation>
    <scope>NUCLEOTIDE SEQUENCE [LARGE SCALE GENOMIC DNA]</scope>
    <source>
        <strain evidence="11">BY38</strain>
    </source>
</reference>
<dbReference type="Proteomes" id="UP000257323">
    <property type="component" value="Unassembled WGS sequence"/>
</dbReference>
<evidence type="ECO:0000256" key="10">
    <source>
        <dbReference type="HAMAP-Rule" id="MF_00115"/>
    </source>
</evidence>
<evidence type="ECO:0000256" key="5">
    <source>
        <dbReference type="ARBA" id="ARBA00022692"/>
    </source>
</evidence>
<comment type="similarity">
    <text evidence="2 10">Belongs to the MscL family.</text>
</comment>
<comment type="subunit">
    <text evidence="10">Homopentamer.</text>
</comment>
<feature type="transmembrane region" description="Helical" evidence="10">
    <location>
        <begin position="12"/>
        <end position="31"/>
    </location>
</feature>
<evidence type="ECO:0000256" key="2">
    <source>
        <dbReference type="ARBA" id="ARBA00007254"/>
    </source>
</evidence>
<keyword evidence="9 10" id="KW-0407">Ion channel</keyword>
<keyword evidence="8 10" id="KW-0472">Membrane</keyword>
<dbReference type="PRINTS" id="PR01264">
    <property type="entry name" value="MECHCHANNEL"/>
</dbReference>
<feature type="transmembrane region" description="Helical" evidence="10">
    <location>
        <begin position="65"/>
        <end position="87"/>
    </location>
</feature>
<keyword evidence="3 10" id="KW-0813">Transport</keyword>
<dbReference type="GO" id="GO:0008381">
    <property type="term" value="F:mechanosensitive monoatomic ion channel activity"/>
    <property type="evidence" value="ECO:0007669"/>
    <property type="project" value="UniProtKB-UniRule"/>
</dbReference>
<proteinExistence type="inferred from homology"/>
<accession>A0A3E2BLP6</accession>
<keyword evidence="4 10" id="KW-1003">Cell membrane</keyword>
<dbReference type="InterPro" id="IPR036019">
    <property type="entry name" value="MscL_channel"/>
</dbReference>
<evidence type="ECO:0000256" key="6">
    <source>
        <dbReference type="ARBA" id="ARBA00022989"/>
    </source>
</evidence>
<comment type="function">
    <text evidence="10">Channel that opens in response to stretch forces in the membrane lipid bilayer. May participate in the regulation of osmotic pressure changes within the cell.</text>
</comment>
<dbReference type="InterPro" id="IPR019823">
    <property type="entry name" value="Mechanosensitive_channel_CS"/>
</dbReference>
<evidence type="ECO:0000256" key="3">
    <source>
        <dbReference type="ARBA" id="ARBA00022448"/>
    </source>
</evidence>
<dbReference type="AlphaFoldDB" id="A0A3E2BLP6"/>
<protein>
    <recommendedName>
        <fullName evidence="10">Large-conductance mechanosensitive channel</fullName>
    </recommendedName>
</protein>
<dbReference type="EMBL" id="QUAH01000007">
    <property type="protein sequence ID" value="RFT15675.1"/>
    <property type="molecule type" value="Genomic_DNA"/>
</dbReference>
<evidence type="ECO:0000256" key="7">
    <source>
        <dbReference type="ARBA" id="ARBA00023065"/>
    </source>
</evidence>
<dbReference type="GO" id="GO:0005886">
    <property type="term" value="C:plasma membrane"/>
    <property type="evidence" value="ECO:0007669"/>
    <property type="project" value="UniProtKB-SubCell"/>
</dbReference>
<keyword evidence="7 10" id="KW-0406">Ion transport</keyword>
<dbReference type="PANTHER" id="PTHR30266">
    <property type="entry name" value="MECHANOSENSITIVE CHANNEL MSCL"/>
    <property type="match status" value="1"/>
</dbReference>
<keyword evidence="5 10" id="KW-0812">Transmembrane</keyword>
<dbReference type="HAMAP" id="MF_00115">
    <property type="entry name" value="MscL"/>
    <property type="match status" value="1"/>
</dbReference>
<dbReference type="InterPro" id="IPR001185">
    <property type="entry name" value="MS_channel"/>
</dbReference>
<comment type="caution">
    <text evidence="11">The sequence shown here is derived from an EMBL/GenBank/DDBJ whole genome shotgun (WGS) entry which is preliminary data.</text>
</comment>
<comment type="subcellular location">
    <subcellularLocation>
        <location evidence="1 10">Cell membrane</location>
        <topology evidence="1 10">Multi-pass membrane protein</topology>
    </subcellularLocation>
</comment>
<evidence type="ECO:0000256" key="1">
    <source>
        <dbReference type="ARBA" id="ARBA00004651"/>
    </source>
</evidence>
<sequence>MLKGFKEFIMRGNVVDLAVAVIIGAAFSQIVNSMVGDVLTPLIGAIFGKPDFSGIFLGPVALGKFINAVVNFLIVAAVIYFAIVVPMKKIQELRDKKKAQEAAAAPAPEPSAEVKLLSEILETLKKRG</sequence>
<evidence type="ECO:0000313" key="11">
    <source>
        <dbReference type="EMBL" id="RFT15675.1"/>
    </source>
</evidence>
<dbReference type="InterPro" id="IPR037673">
    <property type="entry name" value="MSC/AndL"/>
</dbReference>
<gene>
    <name evidence="10" type="primary">mscL</name>
    <name evidence="11" type="ORF">OP8BY_0050</name>
</gene>
<dbReference type="Gene3D" id="1.10.1200.120">
    <property type="entry name" value="Large-conductance mechanosensitive channel, MscL, domain 1"/>
    <property type="match status" value="1"/>
</dbReference>